<proteinExistence type="predicted"/>
<accession>A0ACC2MHJ8</accession>
<dbReference type="Proteomes" id="UP001234297">
    <property type="component" value="Chromosome 2"/>
</dbReference>
<reference evidence="1 2" key="1">
    <citation type="journal article" date="2022" name="Hortic Res">
        <title>A haplotype resolved chromosomal level avocado genome allows analysis of novel avocado genes.</title>
        <authorList>
            <person name="Nath O."/>
            <person name="Fletcher S.J."/>
            <person name="Hayward A."/>
            <person name="Shaw L.M."/>
            <person name="Masouleh A.K."/>
            <person name="Furtado A."/>
            <person name="Henry R.J."/>
            <person name="Mitter N."/>
        </authorList>
    </citation>
    <scope>NUCLEOTIDE SEQUENCE [LARGE SCALE GENOMIC DNA]</scope>
    <source>
        <strain evidence="2">cv. Hass</strain>
    </source>
</reference>
<gene>
    <name evidence="1" type="ORF">MRB53_006604</name>
</gene>
<evidence type="ECO:0000313" key="2">
    <source>
        <dbReference type="Proteomes" id="UP001234297"/>
    </source>
</evidence>
<name>A0ACC2MHJ8_PERAE</name>
<dbReference type="EMBL" id="CM056810">
    <property type="protein sequence ID" value="KAJ8644856.1"/>
    <property type="molecule type" value="Genomic_DNA"/>
</dbReference>
<evidence type="ECO:0000313" key="1">
    <source>
        <dbReference type="EMBL" id="KAJ8644856.1"/>
    </source>
</evidence>
<keyword evidence="2" id="KW-1185">Reference proteome</keyword>
<protein>
    <submittedName>
        <fullName evidence="1">Uncharacterized protein</fullName>
    </submittedName>
</protein>
<organism evidence="1 2">
    <name type="scientific">Persea americana</name>
    <name type="common">Avocado</name>
    <dbReference type="NCBI Taxonomy" id="3435"/>
    <lineage>
        <taxon>Eukaryota</taxon>
        <taxon>Viridiplantae</taxon>
        <taxon>Streptophyta</taxon>
        <taxon>Embryophyta</taxon>
        <taxon>Tracheophyta</taxon>
        <taxon>Spermatophyta</taxon>
        <taxon>Magnoliopsida</taxon>
        <taxon>Magnoliidae</taxon>
        <taxon>Laurales</taxon>
        <taxon>Lauraceae</taxon>
        <taxon>Persea</taxon>
    </lineage>
</organism>
<sequence length="99" mass="11067">MGSSSFRCLVEKIIWEKAQVFQEIETQGTWRRHPREALGGLSSKETEQVLEVGNMSCMTYKPDGDQELLHFITDLEMEEGKGSSIKKSGDGAVKGCTLR</sequence>
<comment type="caution">
    <text evidence="1">The sequence shown here is derived from an EMBL/GenBank/DDBJ whole genome shotgun (WGS) entry which is preliminary data.</text>
</comment>